<sequence>MRLNTVAPDSACRSQTRRCRSAIKNDFAESSWNRGITRTLLVPGFTCVASYMLRAKGGRTMKPSSASAQHSLQSIPRRPIARTSLDIYICEAERFADSKPNLPVICKQVLRHFFHKAVLLRAVCEIFMGTLFYIPNLYPINCPATSSAQPRTARLSAHLRSGVRPPLRHRDPVLISGPRESAARSARTCVYTPRYKPGMSRECWFPD</sequence>
<dbReference type="EMBL" id="ABLD01000032">
    <property type="protein sequence ID" value="EDT07207.1"/>
    <property type="molecule type" value="Genomic_DNA"/>
</dbReference>
<name>B1G9M1_PARG4</name>
<reference evidence="1 2" key="1">
    <citation type="submission" date="2008-03" db="EMBL/GenBank/DDBJ databases">
        <title>Sequencing of the draft genome and assembly of Burkholderia graminis C4D1M.</title>
        <authorList>
            <consortium name="US DOE Joint Genome Institute (JGI-PGF)"/>
            <person name="Copeland A."/>
            <person name="Lucas S."/>
            <person name="Lapidus A."/>
            <person name="Glavina del Rio T."/>
            <person name="Dalin E."/>
            <person name="Tice H."/>
            <person name="Bruce D."/>
            <person name="Goodwin L."/>
            <person name="Pitluck S."/>
            <person name="Larimer F."/>
            <person name="Land M.L."/>
            <person name="Hauser L."/>
            <person name="Tiedje J."/>
            <person name="Richardson P."/>
        </authorList>
    </citation>
    <scope>NUCLEOTIDE SEQUENCE [LARGE SCALE GENOMIC DNA]</scope>
    <source>
        <strain evidence="2">ATCC 700544 / DSM 17151 / LMG 18924 / NCIMB 13744 / C4D1M</strain>
    </source>
</reference>
<gene>
    <name evidence="1" type="ORF">BgramDRAFT_6058</name>
</gene>
<evidence type="ECO:0000313" key="2">
    <source>
        <dbReference type="Proteomes" id="UP000005045"/>
    </source>
</evidence>
<comment type="caution">
    <text evidence="1">The sequence shown here is derived from an EMBL/GenBank/DDBJ whole genome shotgun (WGS) entry which is preliminary data.</text>
</comment>
<dbReference type="AlphaFoldDB" id="B1G9M1"/>
<keyword evidence="2" id="KW-1185">Reference proteome</keyword>
<accession>B1G9M1</accession>
<evidence type="ECO:0000313" key="1">
    <source>
        <dbReference type="EMBL" id="EDT07207.1"/>
    </source>
</evidence>
<dbReference type="Proteomes" id="UP000005045">
    <property type="component" value="Unassembled WGS sequence"/>
</dbReference>
<proteinExistence type="predicted"/>
<organism evidence="1 2">
    <name type="scientific">Paraburkholderia graminis (strain ATCC 700544 / DSM 17151 / LMG 18924 / NCIMB 13744 / C4D1M)</name>
    <dbReference type="NCBI Taxonomy" id="396598"/>
    <lineage>
        <taxon>Bacteria</taxon>
        <taxon>Pseudomonadati</taxon>
        <taxon>Pseudomonadota</taxon>
        <taxon>Betaproteobacteria</taxon>
        <taxon>Burkholderiales</taxon>
        <taxon>Burkholderiaceae</taxon>
        <taxon>Paraburkholderia</taxon>
    </lineage>
</organism>
<protein>
    <submittedName>
        <fullName evidence="1">Uncharacterized protein</fullName>
    </submittedName>
</protein>